<gene>
    <name evidence="7" type="ORF">JYZ213_LOCUS10997</name>
</gene>
<evidence type="ECO:0000256" key="5">
    <source>
        <dbReference type="ARBA" id="ARBA00023224"/>
    </source>
</evidence>
<evidence type="ECO:0000313" key="8">
    <source>
        <dbReference type="Proteomes" id="UP000663845"/>
    </source>
</evidence>
<dbReference type="Gene3D" id="1.20.1070.10">
    <property type="entry name" value="Rhodopsin 7-helix transmembrane proteins"/>
    <property type="match status" value="1"/>
</dbReference>
<keyword evidence="3" id="KW-0297">G-protein coupled receptor</keyword>
<organism evidence="7 8">
    <name type="scientific">Adineta steineri</name>
    <dbReference type="NCBI Taxonomy" id="433720"/>
    <lineage>
        <taxon>Eukaryota</taxon>
        <taxon>Metazoa</taxon>
        <taxon>Spiralia</taxon>
        <taxon>Gnathifera</taxon>
        <taxon>Rotifera</taxon>
        <taxon>Eurotatoria</taxon>
        <taxon>Bdelloidea</taxon>
        <taxon>Adinetida</taxon>
        <taxon>Adinetidae</taxon>
        <taxon>Adineta</taxon>
    </lineage>
</organism>
<keyword evidence="4" id="KW-0675">Receptor</keyword>
<evidence type="ECO:0000256" key="2">
    <source>
        <dbReference type="ARBA" id="ARBA00022475"/>
    </source>
</evidence>
<dbReference type="GO" id="GO:0005886">
    <property type="term" value="C:plasma membrane"/>
    <property type="evidence" value="ECO:0007669"/>
    <property type="project" value="UniProtKB-SubCell"/>
</dbReference>
<evidence type="ECO:0008006" key="9">
    <source>
        <dbReference type="Google" id="ProtNLM"/>
    </source>
</evidence>
<reference evidence="7" key="1">
    <citation type="submission" date="2021-02" db="EMBL/GenBank/DDBJ databases">
        <authorList>
            <person name="Nowell W R."/>
        </authorList>
    </citation>
    <scope>NUCLEOTIDE SEQUENCE</scope>
</reference>
<feature type="transmembrane region" description="Helical" evidence="6">
    <location>
        <begin position="235"/>
        <end position="255"/>
    </location>
</feature>
<dbReference type="Proteomes" id="UP000663845">
    <property type="component" value="Unassembled WGS sequence"/>
</dbReference>
<feature type="transmembrane region" description="Helical" evidence="6">
    <location>
        <begin position="105"/>
        <end position="126"/>
    </location>
</feature>
<feature type="transmembrane region" description="Helical" evidence="6">
    <location>
        <begin position="188"/>
        <end position="210"/>
    </location>
</feature>
<dbReference type="PANTHER" id="PTHR24230:SF76">
    <property type="entry name" value="G-PROTEIN COUPLED RECEPTORS FAMILY 1 PROFILE DOMAIN-CONTAINING PROTEIN"/>
    <property type="match status" value="1"/>
</dbReference>
<protein>
    <recommendedName>
        <fullName evidence="9">G-protein coupled receptors family 1 profile domain-containing protein</fullName>
    </recommendedName>
</protein>
<accession>A0A814A687</accession>
<comment type="caution">
    <text evidence="7">The sequence shown here is derived from an EMBL/GenBank/DDBJ whole genome shotgun (WGS) entry which is preliminary data.</text>
</comment>
<feature type="transmembrane region" description="Helical" evidence="6">
    <location>
        <begin position="74"/>
        <end position="93"/>
    </location>
</feature>
<keyword evidence="2" id="KW-1003">Cell membrane</keyword>
<proteinExistence type="predicted"/>
<feature type="transmembrane region" description="Helical" evidence="6">
    <location>
        <begin position="32"/>
        <end position="53"/>
    </location>
</feature>
<dbReference type="AlphaFoldDB" id="A0A814A687"/>
<evidence type="ECO:0000256" key="4">
    <source>
        <dbReference type="ARBA" id="ARBA00023170"/>
    </source>
</evidence>
<dbReference type="GO" id="GO:0007218">
    <property type="term" value="P:neuropeptide signaling pathway"/>
    <property type="evidence" value="ECO:0007669"/>
    <property type="project" value="TreeGrafter"/>
</dbReference>
<feature type="transmembrane region" description="Helical" evidence="6">
    <location>
        <begin position="147"/>
        <end position="168"/>
    </location>
</feature>
<keyword evidence="5" id="KW-0807">Transducer</keyword>
<sequence>MSYNYTTTTVISSQVSNTIVVLNLLSTRFVNHLPLVFAIFGLIGFIGNSLTYLQSELRWNTCCIYSLCGSLVDVINLFYNSFAFYLSGIYGIYIPWIKLPSLCKFYMFFIDFLPHLSINFLLMSVIDRYASTCKLTSSIRHINKLKMVPRLIGITIIFSILASVRVSILYEYQIPSGCVVTEPVLNGILYILINGVSQPVAMLIFVLLTFRNVRRSRQRVSGTATLRSYHSRKQFITMIFLQVLATAFISLQWIITYTYYITPINGIRTAEQTAIISFACSLTNKFYYLNNVKSFYLSLLSSRFFRQTFIKALIKVLPRRVCQRRQILQANISIMTVTKVHQQRITAHELVTTAY</sequence>
<keyword evidence="6" id="KW-0812">Transmembrane</keyword>
<dbReference type="GO" id="GO:0008528">
    <property type="term" value="F:G protein-coupled peptide receptor activity"/>
    <property type="evidence" value="ECO:0007669"/>
    <property type="project" value="TreeGrafter"/>
</dbReference>
<keyword evidence="6" id="KW-1133">Transmembrane helix</keyword>
<evidence type="ECO:0000256" key="1">
    <source>
        <dbReference type="ARBA" id="ARBA00004651"/>
    </source>
</evidence>
<dbReference type="EMBL" id="CAJNOG010000082">
    <property type="protein sequence ID" value="CAF0909487.1"/>
    <property type="molecule type" value="Genomic_DNA"/>
</dbReference>
<dbReference type="PANTHER" id="PTHR24230">
    <property type="entry name" value="G-PROTEIN COUPLED RECEPTOR"/>
    <property type="match status" value="1"/>
</dbReference>
<name>A0A814A687_9BILA</name>
<comment type="subcellular location">
    <subcellularLocation>
        <location evidence="1">Cell membrane</location>
        <topology evidence="1">Multi-pass membrane protein</topology>
    </subcellularLocation>
</comment>
<evidence type="ECO:0000256" key="3">
    <source>
        <dbReference type="ARBA" id="ARBA00023040"/>
    </source>
</evidence>
<evidence type="ECO:0000313" key="7">
    <source>
        <dbReference type="EMBL" id="CAF0909487.1"/>
    </source>
</evidence>
<dbReference type="SUPFAM" id="SSF81321">
    <property type="entry name" value="Family A G protein-coupled receptor-like"/>
    <property type="match status" value="1"/>
</dbReference>
<keyword evidence="6" id="KW-0472">Membrane</keyword>
<evidence type="ECO:0000256" key="6">
    <source>
        <dbReference type="SAM" id="Phobius"/>
    </source>
</evidence>